<reference evidence="2 3" key="1">
    <citation type="submission" date="2020-01" db="EMBL/GenBank/DDBJ databases">
        <title>Microvirga sp. nov., an arsenate reduction bacterium isolated from Tibet hotspring sediments.</title>
        <authorList>
            <person name="Yuan C.-G."/>
        </authorList>
    </citation>
    <scope>NUCLEOTIDE SEQUENCE [LARGE SCALE GENOMIC DNA]</scope>
    <source>
        <strain evidence="2 3">SYSU G3D203</strain>
    </source>
</reference>
<evidence type="ECO:0000313" key="3">
    <source>
        <dbReference type="Proteomes" id="UP000818323"/>
    </source>
</evidence>
<gene>
    <name evidence="2" type="ORF">GR303_01695</name>
</gene>
<name>A0ABW9YTE7_9HYPH</name>
<dbReference type="InterPro" id="IPR029016">
    <property type="entry name" value="GAF-like_dom_sf"/>
</dbReference>
<keyword evidence="3" id="KW-1185">Reference proteome</keyword>
<dbReference type="Proteomes" id="UP000818323">
    <property type="component" value="Unassembled WGS sequence"/>
</dbReference>
<sequence length="174" mass="19542">MSFPTGPHEEERLQALLETGALDPKPDPVLDAICAEARQHFGVPMCLVSLLDRTYQRIKAAQGLEPGDTPRDPAFCNYTILSDEVFVVEDALADERFRQNPYVTGEPHIRFYAGAPLIFMKNIRLGAFCLLDRKPRTFSRGDKAELRLFADRAVREIAEREMAAAKRVEPRPGG</sequence>
<feature type="domain" description="GAF" evidence="1">
    <location>
        <begin position="25"/>
        <end position="167"/>
    </location>
</feature>
<evidence type="ECO:0000259" key="1">
    <source>
        <dbReference type="SMART" id="SM00065"/>
    </source>
</evidence>
<evidence type="ECO:0000313" key="2">
    <source>
        <dbReference type="EMBL" id="NBJ23072.1"/>
    </source>
</evidence>
<dbReference type="EMBL" id="JAAAXJ010000001">
    <property type="protein sequence ID" value="NBJ23072.1"/>
    <property type="molecule type" value="Genomic_DNA"/>
</dbReference>
<organism evidence="2 3">
    <name type="scientific">Microvirga arsenatis</name>
    <dbReference type="NCBI Taxonomy" id="2692265"/>
    <lineage>
        <taxon>Bacteria</taxon>
        <taxon>Pseudomonadati</taxon>
        <taxon>Pseudomonadota</taxon>
        <taxon>Alphaproteobacteria</taxon>
        <taxon>Hyphomicrobiales</taxon>
        <taxon>Methylobacteriaceae</taxon>
        <taxon>Microvirga</taxon>
    </lineage>
</organism>
<dbReference type="SUPFAM" id="SSF55781">
    <property type="entry name" value="GAF domain-like"/>
    <property type="match status" value="1"/>
</dbReference>
<dbReference type="SMART" id="SM00065">
    <property type="entry name" value="GAF"/>
    <property type="match status" value="1"/>
</dbReference>
<dbReference type="PANTHER" id="PTHR43102:SF2">
    <property type="entry name" value="GAF DOMAIN-CONTAINING PROTEIN"/>
    <property type="match status" value="1"/>
</dbReference>
<dbReference type="InterPro" id="IPR003018">
    <property type="entry name" value="GAF"/>
</dbReference>
<accession>A0ABW9YTE7</accession>
<dbReference type="RefSeq" id="WP_161721669.1">
    <property type="nucleotide sequence ID" value="NZ_JAAAXI010000002.1"/>
</dbReference>
<comment type="caution">
    <text evidence="2">The sequence shown here is derived from an EMBL/GenBank/DDBJ whole genome shotgun (WGS) entry which is preliminary data.</text>
</comment>
<dbReference type="Pfam" id="PF01590">
    <property type="entry name" value="GAF"/>
    <property type="match status" value="1"/>
</dbReference>
<protein>
    <submittedName>
        <fullName evidence="2">GAF domain-containing protein</fullName>
    </submittedName>
</protein>
<proteinExistence type="predicted"/>
<dbReference type="Gene3D" id="3.30.450.40">
    <property type="match status" value="1"/>
</dbReference>
<dbReference type="PANTHER" id="PTHR43102">
    <property type="entry name" value="SLR1143 PROTEIN"/>
    <property type="match status" value="1"/>
</dbReference>